<dbReference type="GO" id="GO:0016787">
    <property type="term" value="F:hydrolase activity"/>
    <property type="evidence" value="ECO:0007669"/>
    <property type="project" value="UniProtKB-KW"/>
</dbReference>
<dbReference type="EMBL" id="PGFE01000002">
    <property type="protein sequence ID" value="PJJ74352.1"/>
    <property type="molecule type" value="Genomic_DNA"/>
</dbReference>
<organism evidence="2 3">
    <name type="scientific">Sediminihabitans luteus</name>
    <dbReference type="NCBI Taxonomy" id="1138585"/>
    <lineage>
        <taxon>Bacteria</taxon>
        <taxon>Bacillati</taxon>
        <taxon>Actinomycetota</taxon>
        <taxon>Actinomycetes</taxon>
        <taxon>Micrococcales</taxon>
        <taxon>Cellulomonadaceae</taxon>
        <taxon>Sediminihabitans</taxon>
    </lineage>
</organism>
<feature type="domain" description="Serine aminopeptidase S33" evidence="1">
    <location>
        <begin position="26"/>
        <end position="262"/>
    </location>
</feature>
<name>A0A2M9CQZ3_9CELL</name>
<dbReference type="PANTHER" id="PTHR11614">
    <property type="entry name" value="PHOSPHOLIPASE-RELATED"/>
    <property type="match status" value="1"/>
</dbReference>
<dbReference type="RefSeq" id="WP_100422962.1">
    <property type="nucleotide sequence ID" value="NZ_BOOX01000017.1"/>
</dbReference>
<accession>A0A2M9CQZ3</accession>
<dbReference type="Gene3D" id="3.40.50.1820">
    <property type="entry name" value="alpha/beta hydrolase"/>
    <property type="match status" value="1"/>
</dbReference>
<dbReference type="Proteomes" id="UP000231693">
    <property type="component" value="Unassembled WGS sequence"/>
</dbReference>
<protein>
    <submittedName>
        <fullName evidence="2">Alpha-beta hydrolase superfamily lysophospholipase</fullName>
    </submittedName>
</protein>
<comment type="caution">
    <text evidence="2">The sequence shown here is derived from an EMBL/GenBank/DDBJ whole genome shotgun (WGS) entry which is preliminary data.</text>
</comment>
<dbReference type="InterPro" id="IPR022742">
    <property type="entry name" value="Hydrolase_4"/>
</dbReference>
<reference evidence="2 3" key="1">
    <citation type="submission" date="2017-11" db="EMBL/GenBank/DDBJ databases">
        <title>Genomic Encyclopedia of Archaeal and Bacterial Type Strains, Phase II (KMG-II): From Individual Species to Whole Genera.</title>
        <authorList>
            <person name="Goeker M."/>
        </authorList>
    </citation>
    <scope>NUCLEOTIDE SEQUENCE [LARGE SCALE GENOMIC DNA]</scope>
    <source>
        <strain evidence="2 3">DSM 25478</strain>
    </source>
</reference>
<proteinExistence type="predicted"/>
<dbReference type="SUPFAM" id="SSF53474">
    <property type="entry name" value="alpha/beta-Hydrolases"/>
    <property type="match status" value="1"/>
</dbReference>
<dbReference type="InterPro" id="IPR051044">
    <property type="entry name" value="MAG_DAG_Lipase"/>
</dbReference>
<dbReference type="InterPro" id="IPR029058">
    <property type="entry name" value="AB_hydrolase_fold"/>
</dbReference>
<evidence type="ECO:0000313" key="3">
    <source>
        <dbReference type="Proteomes" id="UP000231693"/>
    </source>
</evidence>
<dbReference type="Pfam" id="PF12146">
    <property type="entry name" value="Hydrolase_4"/>
    <property type="match status" value="1"/>
</dbReference>
<keyword evidence="2" id="KW-0378">Hydrolase</keyword>
<gene>
    <name evidence="2" type="ORF">CLV28_1848</name>
</gene>
<dbReference type="AlphaFoldDB" id="A0A2M9CQZ3"/>
<evidence type="ECO:0000313" key="2">
    <source>
        <dbReference type="EMBL" id="PJJ74352.1"/>
    </source>
</evidence>
<evidence type="ECO:0000259" key="1">
    <source>
        <dbReference type="Pfam" id="PF12146"/>
    </source>
</evidence>
<dbReference type="OrthoDB" id="9806902at2"/>
<sequence>MTAYRERTVRDADGVDLHTYTWDAASPRAVVHVVHGVGEHALRYAELAQVLRDAGFTVVADDHRGHGATGLGHRGLAELGEGRNHAAIAGVDAVGRAIRAEQPDVPLVLLGHSWGSFIAQRIVARSSERYAGLVLSGSSLALPGLTRSSGFNRRWAGPGATGLEWLSRDPAVWERFAADPLTFDVAVTPAFSYLESLPLSGLTPRRLAHDLPVLVQGGELDPVGGARGLRALAWAYRRWTRLSDVTCHVYPGARHEVYNETNADEVVGDLVTWLTARF</sequence>
<keyword evidence="3" id="KW-1185">Reference proteome</keyword>